<protein>
    <submittedName>
        <fullName evidence="1">Uncharacterized protein</fullName>
    </submittedName>
</protein>
<sequence length="96" mass="11195">MGAETQTFSKAQAQIVNETWELYTKDSAGNGLLFFSKKQWLDEFKKKDGVSLMKYLVEEPEFAEIFFLSEKICKLLSLQIFSLRKTRIVQLIHQVD</sequence>
<reference evidence="1 2" key="1">
    <citation type="submission" date="2024-09" db="EMBL/GenBank/DDBJ databases">
        <title>Chromosome-scale assembly of Riccia sorocarpa.</title>
        <authorList>
            <person name="Paukszto L."/>
        </authorList>
    </citation>
    <scope>NUCLEOTIDE SEQUENCE [LARGE SCALE GENOMIC DNA]</scope>
    <source>
        <strain evidence="1">LP-2024</strain>
        <tissue evidence="1">Aerial parts of the thallus</tissue>
    </source>
</reference>
<evidence type="ECO:0000313" key="2">
    <source>
        <dbReference type="Proteomes" id="UP001633002"/>
    </source>
</evidence>
<evidence type="ECO:0000313" key="1">
    <source>
        <dbReference type="EMBL" id="KAL3676412.1"/>
    </source>
</evidence>
<dbReference type="Proteomes" id="UP001633002">
    <property type="component" value="Unassembled WGS sequence"/>
</dbReference>
<keyword evidence="2" id="KW-1185">Reference proteome</keyword>
<gene>
    <name evidence="1" type="ORF">R1sor_026360</name>
</gene>
<proteinExistence type="predicted"/>
<dbReference type="AlphaFoldDB" id="A0ABD3GB69"/>
<organism evidence="1 2">
    <name type="scientific">Riccia sorocarpa</name>
    <dbReference type="NCBI Taxonomy" id="122646"/>
    <lineage>
        <taxon>Eukaryota</taxon>
        <taxon>Viridiplantae</taxon>
        <taxon>Streptophyta</taxon>
        <taxon>Embryophyta</taxon>
        <taxon>Marchantiophyta</taxon>
        <taxon>Marchantiopsida</taxon>
        <taxon>Marchantiidae</taxon>
        <taxon>Marchantiales</taxon>
        <taxon>Ricciaceae</taxon>
        <taxon>Riccia</taxon>
    </lineage>
</organism>
<name>A0ABD3GB69_9MARC</name>
<accession>A0ABD3GB69</accession>
<comment type="caution">
    <text evidence="1">The sequence shown here is derived from an EMBL/GenBank/DDBJ whole genome shotgun (WGS) entry which is preliminary data.</text>
</comment>
<dbReference type="EMBL" id="JBJQOH010000008">
    <property type="protein sequence ID" value="KAL3676412.1"/>
    <property type="molecule type" value="Genomic_DNA"/>
</dbReference>